<dbReference type="GO" id="GO:0004722">
    <property type="term" value="F:protein serine/threonine phosphatase activity"/>
    <property type="evidence" value="ECO:0007669"/>
    <property type="project" value="InterPro"/>
</dbReference>
<feature type="domain" description="PPM-type phosphatase" evidence="1">
    <location>
        <begin position="1"/>
        <end position="242"/>
    </location>
</feature>
<accession>A0AAD7IPV8</accession>
<dbReference type="InterPro" id="IPR015655">
    <property type="entry name" value="PP2C"/>
</dbReference>
<keyword evidence="3" id="KW-1185">Reference proteome</keyword>
<dbReference type="InterPro" id="IPR036457">
    <property type="entry name" value="PPM-type-like_dom_sf"/>
</dbReference>
<dbReference type="Proteomes" id="UP001215280">
    <property type="component" value="Unassembled WGS sequence"/>
</dbReference>
<feature type="non-terminal residue" evidence="2">
    <location>
        <position position="243"/>
    </location>
</feature>
<proteinExistence type="predicted"/>
<reference evidence="2" key="1">
    <citation type="submission" date="2023-03" db="EMBL/GenBank/DDBJ databases">
        <title>Massive genome expansion in bonnet fungi (Mycena s.s.) driven by repeated elements and novel gene families across ecological guilds.</title>
        <authorList>
            <consortium name="Lawrence Berkeley National Laboratory"/>
            <person name="Harder C.B."/>
            <person name="Miyauchi S."/>
            <person name="Viragh M."/>
            <person name="Kuo A."/>
            <person name="Thoen E."/>
            <person name="Andreopoulos B."/>
            <person name="Lu D."/>
            <person name="Skrede I."/>
            <person name="Drula E."/>
            <person name="Henrissat B."/>
            <person name="Morin E."/>
            <person name="Kohler A."/>
            <person name="Barry K."/>
            <person name="LaButti K."/>
            <person name="Morin E."/>
            <person name="Salamov A."/>
            <person name="Lipzen A."/>
            <person name="Mereny Z."/>
            <person name="Hegedus B."/>
            <person name="Baldrian P."/>
            <person name="Stursova M."/>
            <person name="Weitz H."/>
            <person name="Taylor A."/>
            <person name="Grigoriev I.V."/>
            <person name="Nagy L.G."/>
            <person name="Martin F."/>
            <person name="Kauserud H."/>
        </authorList>
    </citation>
    <scope>NUCLEOTIDE SEQUENCE</scope>
    <source>
        <strain evidence="2">CBHHK188m</strain>
    </source>
</reference>
<evidence type="ECO:0000313" key="2">
    <source>
        <dbReference type="EMBL" id="KAJ7747977.1"/>
    </source>
</evidence>
<dbReference type="PANTHER" id="PTHR13832:SF792">
    <property type="entry name" value="GM14286P"/>
    <property type="match status" value="1"/>
</dbReference>
<organism evidence="2 3">
    <name type="scientific">Mycena maculata</name>
    <dbReference type="NCBI Taxonomy" id="230809"/>
    <lineage>
        <taxon>Eukaryota</taxon>
        <taxon>Fungi</taxon>
        <taxon>Dikarya</taxon>
        <taxon>Basidiomycota</taxon>
        <taxon>Agaricomycotina</taxon>
        <taxon>Agaricomycetes</taxon>
        <taxon>Agaricomycetidae</taxon>
        <taxon>Agaricales</taxon>
        <taxon>Marasmiineae</taxon>
        <taxon>Mycenaceae</taxon>
        <taxon>Mycena</taxon>
    </lineage>
</organism>
<dbReference type="Pfam" id="PF00481">
    <property type="entry name" value="PP2C"/>
    <property type="match status" value="1"/>
</dbReference>
<sequence length="243" mass="27294">AMLDAFKDDHALFRAASKDWRHNTQVLRSGCAALDINLSGMVIRYANAGDCRALVCGCKKRKIQTRCPRPPPPEQERLKLEHPKEDLLIVSGRLFGKLISTRDDSNFRGFRTSRRFLPGFGDRYYKLPRGINNWQHKKHIDVLSSLDQDRGKVPLNAQYESYFYGYRTPPYIISTPDVGVMNLTPGGFVVCGSDGLFDLVSSNEVAGIVWQGIIDGVENLALTTVMETRKPGDDVTILVLQYS</sequence>
<dbReference type="PROSITE" id="PS51746">
    <property type="entry name" value="PPM_2"/>
    <property type="match status" value="1"/>
</dbReference>
<dbReference type="AlphaFoldDB" id="A0AAD7IPV8"/>
<gene>
    <name evidence="2" type="ORF">DFH07DRAFT_747523</name>
</gene>
<protein>
    <recommendedName>
        <fullName evidence="1">PPM-type phosphatase domain-containing protein</fullName>
    </recommendedName>
</protein>
<dbReference type="InterPro" id="IPR001932">
    <property type="entry name" value="PPM-type_phosphatase-like_dom"/>
</dbReference>
<dbReference type="EMBL" id="JARJLG010000092">
    <property type="protein sequence ID" value="KAJ7747977.1"/>
    <property type="molecule type" value="Genomic_DNA"/>
</dbReference>
<dbReference type="PANTHER" id="PTHR13832">
    <property type="entry name" value="PROTEIN PHOSPHATASE 2C"/>
    <property type="match status" value="1"/>
</dbReference>
<evidence type="ECO:0000259" key="1">
    <source>
        <dbReference type="PROSITE" id="PS51746"/>
    </source>
</evidence>
<evidence type="ECO:0000313" key="3">
    <source>
        <dbReference type="Proteomes" id="UP001215280"/>
    </source>
</evidence>
<name>A0AAD7IPV8_9AGAR</name>
<comment type="caution">
    <text evidence="2">The sequence shown here is derived from an EMBL/GenBank/DDBJ whole genome shotgun (WGS) entry which is preliminary data.</text>
</comment>
<dbReference type="SUPFAM" id="SSF81606">
    <property type="entry name" value="PP2C-like"/>
    <property type="match status" value="1"/>
</dbReference>
<dbReference type="Gene3D" id="3.60.40.10">
    <property type="entry name" value="PPM-type phosphatase domain"/>
    <property type="match status" value="1"/>
</dbReference>